<dbReference type="GO" id="GO:0003676">
    <property type="term" value="F:nucleic acid binding"/>
    <property type="evidence" value="ECO:0007669"/>
    <property type="project" value="InterPro"/>
</dbReference>
<evidence type="ECO:0000256" key="2">
    <source>
        <dbReference type="ARBA" id="ARBA00022771"/>
    </source>
</evidence>
<dbReference type="InterPro" id="IPR001222">
    <property type="entry name" value="Znf_TFIIS"/>
</dbReference>
<protein>
    <recommendedName>
        <fullName evidence="4">TFIIS-type domain-containing protein</fullName>
    </recommendedName>
</protein>
<dbReference type="AlphaFoldDB" id="A0A564ZEX0"/>
<dbReference type="GO" id="GO:0008270">
    <property type="term" value="F:zinc ion binding"/>
    <property type="evidence" value="ECO:0007669"/>
    <property type="project" value="UniProtKB-KW"/>
</dbReference>
<name>A0A564ZEX0_HYMDI</name>
<evidence type="ECO:0000259" key="4">
    <source>
        <dbReference type="SMART" id="SM00440"/>
    </source>
</evidence>
<dbReference type="Pfam" id="PF01096">
    <property type="entry name" value="Zn_ribbon_TFIIS"/>
    <property type="match status" value="1"/>
</dbReference>
<proteinExistence type="predicted"/>
<feature type="non-terminal residue" evidence="5">
    <location>
        <position position="1"/>
    </location>
</feature>
<evidence type="ECO:0000313" key="5">
    <source>
        <dbReference type="EMBL" id="VUZ57398.1"/>
    </source>
</evidence>
<dbReference type="Gene3D" id="2.20.25.10">
    <property type="match status" value="1"/>
</dbReference>
<dbReference type="GO" id="GO:0006351">
    <property type="term" value="P:DNA-templated transcription"/>
    <property type="evidence" value="ECO:0007669"/>
    <property type="project" value="InterPro"/>
</dbReference>
<organism evidence="5 6">
    <name type="scientific">Hymenolepis diminuta</name>
    <name type="common">Rat tapeworm</name>
    <dbReference type="NCBI Taxonomy" id="6216"/>
    <lineage>
        <taxon>Eukaryota</taxon>
        <taxon>Metazoa</taxon>
        <taxon>Spiralia</taxon>
        <taxon>Lophotrochozoa</taxon>
        <taxon>Platyhelminthes</taxon>
        <taxon>Cestoda</taxon>
        <taxon>Eucestoda</taxon>
        <taxon>Cyclophyllidea</taxon>
        <taxon>Hymenolepididae</taxon>
        <taxon>Hymenolepis</taxon>
    </lineage>
</organism>
<evidence type="ECO:0000313" key="6">
    <source>
        <dbReference type="Proteomes" id="UP000321570"/>
    </source>
</evidence>
<feature type="domain" description="TFIIS-type" evidence="4">
    <location>
        <begin position="36"/>
        <end position="75"/>
    </location>
</feature>
<reference evidence="5 6" key="1">
    <citation type="submission" date="2019-07" db="EMBL/GenBank/DDBJ databases">
        <authorList>
            <person name="Jastrzebski P J."/>
            <person name="Paukszto L."/>
            <person name="Jastrzebski P J."/>
        </authorList>
    </citation>
    <scope>NUCLEOTIDE SEQUENCE [LARGE SCALE GENOMIC DNA]</scope>
    <source>
        <strain evidence="5 6">WMS-il1</strain>
    </source>
</reference>
<evidence type="ECO:0000256" key="1">
    <source>
        <dbReference type="ARBA" id="ARBA00022723"/>
    </source>
</evidence>
<sequence>QFLKSTKKILRAQHPLSAVGQVLHCDENCDGRSVVRDCSYCCNSIMTYVTVQLRPADEDQIVSYTCTECKQGEIENTKVYLRVSTVSSSALNLERLSGIG</sequence>
<keyword evidence="3" id="KW-0862">Zinc</keyword>
<keyword evidence="1" id="KW-0479">Metal-binding</keyword>
<accession>A0A564ZEX0</accession>
<evidence type="ECO:0000256" key="3">
    <source>
        <dbReference type="ARBA" id="ARBA00022833"/>
    </source>
</evidence>
<gene>
    <name evidence="5" type="ORF">WMSIL1_LOCUS14840</name>
</gene>
<dbReference type="Proteomes" id="UP000321570">
    <property type="component" value="Unassembled WGS sequence"/>
</dbReference>
<dbReference type="SMART" id="SM00440">
    <property type="entry name" value="ZnF_C2C2"/>
    <property type="match status" value="1"/>
</dbReference>
<dbReference type="SUPFAM" id="SSF57783">
    <property type="entry name" value="Zinc beta-ribbon"/>
    <property type="match status" value="1"/>
</dbReference>
<keyword evidence="2" id="KW-0863">Zinc-finger</keyword>
<dbReference type="EMBL" id="CABIJS010000717">
    <property type="protein sequence ID" value="VUZ57398.1"/>
    <property type="molecule type" value="Genomic_DNA"/>
</dbReference>
<keyword evidence="6" id="KW-1185">Reference proteome</keyword>